<dbReference type="Proteomes" id="UP001247805">
    <property type="component" value="Unassembled WGS sequence"/>
</dbReference>
<organism evidence="2 3">
    <name type="scientific">Paraglaciecola aquimarina</name>
    <dbReference type="NCBI Taxonomy" id="1235557"/>
    <lineage>
        <taxon>Bacteria</taxon>
        <taxon>Pseudomonadati</taxon>
        <taxon>Pseudomonadota</taxon>
        <taxon>Gammaproteobacteria</taxon>
        <taxon>Alteromonadales</taxon>
        <taxon>Alteromonadaceae</taxon>
        <taxon>Paraglaciecola</taxon>
    </lineage>
</organism>
<evidence type="ECO:0000313" key="3">
    <source>
        <dbReference type="Proteomes" id="UP001247805"/>
    </source>
</evidence>
<keyword evidence="2" id="KW-0378">Hydrolase</keyword>
<proteinExistence type="predicted"/>
<name>A0ABU3SYF0_9ALTE</name>
<dbReference type="InterPro" id="IPR000073">
    <property type="entry name" value="AB_hydrolase_1"/>
</dbReference>
<evidence type="ECO:0000259" key="1">
    <source>
        <dbReference type="Pfam" id="PF12697"/>
    </source>
</evidence>
<dbReference type="GO" id="GO:0016787">
    <property type="term" value="F:hydrolase activity"/>
    <property type="evidence" value="ECO:0007669"/>
    <property type="project" value="UniProtKB-KW"/>
</dbReference>
<accession>A0ABU3SYF0</accession>
<dbReference type="RefSeq" id="WP_316026584.1">
    <property type="nucleotide sequence ID" value="NZ_JAWDIO010000002.1"/>
</dbReference>
<feature type="domain" description="AB hydrolase-1" evidence="1">
    <location>
        <begin position="6"/>
        <end position="246"/>
    </location>
</feature>
<keyword evidence="3" id="KW-1185">Reference proteome</keyword>
<sequence>MKKIQFAHANGFPARCYEYFFSLLENVEVDFINTMGHAGYSGKQNLTFLRDELIDYIVQNNAQPVIGMGHSAGASATLLAAAERPELFEEVILIDPVALGSHKRFIIKLSQMLGLWERFSPAKKTRRRRYQFTDQQQAFSYYQQKLLFKHFHKHSYQSYINHGLKPAGDNVELTFSRQVEADIFRHAVTRLPKDLSKVKGTIIYAKHSNVFGPSDAKWWQKKHPHFNLLCFDGYHLFPLEQPEKAAQQINQLLT</sequence>
<protein>
    <submittedName>
        <fullName evidence="2">Alpha/beta hydrolase</fullName>
    </submittedName>
</protein>
<comment type="caution">
    <text evidence="2">The sequence shown here is derived from an EMBL/GenBank/DDBJ whole genome shotgun (WGS) entry which is preliminary data.</text>
</comment>
<dbReference type="SUPFAM" id="SSF53474">
    <property type="entry name" value="alpha/beta-Hydrolases"/>
    <property type="match status" value="1"/>
</dbReference>
<evidence type="ECO:0000313" key="2">
    <source>
        <dbReference type="EMBL" id="MDU0355025.1"/>
    </source>
</evidence>
<dbReference type="EMBL" id="JAWDIO010000002">
    <property type="protein sequence ID" value="MDU0355025.1"/>
    <property type="molecule type" value="Genomic_DNA"/>
</dbReference>
<gene>
    <name evidence="2" type="ORF">RS130_14955</name>
</gene>
<dbReference type="InterPro" id="IPR029058">
    <property type="entry name" value="AB_hydrolase_fold"/>
</dbReference>
<dbReference type="Pfam" id="PF12697">
    <property type="entry name" value="Abhydrolase_6"/>
    <property type="match status" value="1"/>
</dbReference>
<reference evidence="2 3" key="1">
    <citation type="submission" date="2023-10" db="EMBL/GenBank/DDBJ databases">
        <title>Glaciecola aquimarina strain GGW-M5 nov., isolated from a coastal seawater.</title>
        <authorList>
            <person name="Bayburt H."/>
            <person name="Kim J.M."/>
            <person name="Choi B.J."/>
            <person name="Jeon C.O."/>
        </authorList>
    </citation>
    <scope>NUCLEOTIDE SEQUENCE [LARGE SCALE GENOMIC DNA]</scope>
    <source>
        <strain evidence="2 3">KCTC 32108</strain>
    </source>
</reference>
<dbReference type="Gene3D" id="3.40.50.1820">
    <property type="entry name" value="alpha/beta hydrolase"/>
    <property type="match status" value="1"/>
</dbReference>